<feature type="compositionally biased region" description="Low complexity" evidence="1">
    <location>
        <begin position="326"/>
        <end position="345"/>
    </location>
</feature>
<dbReference type="Proteomes" id="UP000078343">
    <property type="component" value="Unassembled WGS sequence"/>
</dbReference>
<feature type="compositionally biased region" description="Polar residues" evidence="1">
    <location>
        <begin position="443"/>
        <end position="463"/>
    </location>
</feature>
<dbReference type="AlphaFoldDB" id="A0A178ZJV5"/>
<keyword evidence="3" id="KW-1185">Reference proteome</keyword>
<protein>
    <submittedName>
        <fullName evidence="2">Uncharacterized protein</fullName>
    </submittedName>
</protein>
<dbReference type="STRING" id="1367422.A0A178ZJV5"/>
<feature type="region of interest" description="Disordered" evidence="1">
    <location>
        <begin position="416"/>
        <end position="554"/>
    </location>
</feature>
<dbReference type="GeneID" id="30011152"/>
<dbReference type="RefSeq" id="XP_018693053.1">
    <property type="nucleotide sequence ID" value="XM_018838493.1"/>
</dbReference>
<evidence type="ECO:0000313" key="3">
    <source>
        <dbReference type="Proteomes" id="UP000078343"/>
    </source>
</evidence>
<evidence type="ECO:0000313" key="2">
    <source>
        <dbReference type="EMBL" id="OAP59686.1"/>
    </source>
</evidence>
<feature type="region of interest" description="Disordered" evidence="1">
    <location>
        <begin position="288"/>
        <end position="400"/>
    </location>
</feature>
<feature type="compositionally biased region" description="Basic residues" evidence="1">
    <location>
        <begin position="365"/>
        <end position="379"/>
    </location>
</feature>
<feature type="compositionally biased region" description="Polar residues" evidence="1">
    <location>
        <begin position="382"/>
        <end position="398"/>
    </location>
</feature>
<feature type="compositionally biased region" description="Polar residues" evidence="1">
    <location>
        <begin position="487"/>
        <end position="509"/>
    </location>
</feature>
<accession>A0A178ZJV5</accession>
<dbReference type="OrthoDB" id="4757558at2759"/>
<reference evidence="2 3" key="1">
    <citation type="submission" date="2016-04" db="EMBL/GenBank/DDBJ databases">
        <title>Draft genome of Fonsecaea erecta CBS 125763.</title>
        <authorList>
            <person name="Weiss V.A."/>
            <person name="Vicente V.A."/>
            <person name="Raittz R.T."/>
            <person name="Moreno L.F."/>
            <person name="De Souza E.M."/>
            <person name="Pedrosa F.O."/>
            <person name="Steffens M.B."/>
            <person name="Faoro H."/>
            <person name="Tadra-Sfeir M.Z."/>
            <person name="Najafzadeh M.J."/>
            <person name="Felipe M.S."/>
            <person name="Teixeira M."/>
            <person name="Sun J."/>
            <person name="Xi L."/>
            <person name="Gomes R."/>
            <person name="De Azevedo C.M."/>
            <person name="Salgado C.G."/>
            <person name="Da Silva M.B."/>
            <person name="Nascimento M.F."/>
            <person name="Queiroz-Telles F."/>
            <person name="Attili D.S."/>
            <person name="Gorbushina A."/>
        </authorList>
    </citation>
    <scope>NUCLEOTIDE SEQUENCE [LARGE SCALE GENOMIC DNA]</scope>
    <source>
        <strain evidence="2 3">CBS 125763</strain>
    </source>
</reference>
<comment type="caution">
    <text evidence="2">The sequence shown here is derived from an EMBL/GenBank/DDBJ whole genome shotgun (WGS) entry which is preliminary data.</text>
</comment>
<name>A0A178ZJV5_9EURO</name>
<dbReference type="EMBL" id="LVYI01000005">
    <property type="protein sequence ID" value="OAP59686.1"/>
    <property type="molecule type" value="Genomic_DNA"/>
</dbReference>
<proteinExistence type="predicted"/>
<feature type="compositionally biased region" description="Basic and acidic residues" evidence="1">
    <location>
        <begin position="511"/>
        <end position="533"/>
    </location>
</feature>
<feature type="compositionally biased region" description="Basic and acidic residues" evidence="1">
    <location>
        <begin position="476"/>
        <end position="486"/>
    </location>
</feature>
<evidence type="ECO:0000256" key="1">
    <source>
        <dbReference type="SAM" id="MobiDB-lite"/>
    </source>
</evidence>
<organism evidence="2 3">
    <name type="scientific">Fonsecaea erecta</name>
    <dbReference type="NCBI Taxonomy" id="1367422"/>
    <lineage>
        <taxon>Eukaryota</taxon>
        <taxon>Fungi</taxon>
        <taxon>Dikarya</taxon>
        <taxon>Ascomycota</taxon>
        <taxon>Pezizomycotina</taxon>
        <taxon>Eurotiomycetes</taxon>
        <taxon>Chaetothyriomycetidae</taxon>
        <taxon>Chaetothyriales</taxon>
        <taxon>Herpotrichiellaceae</taxon>
        <taxon>Fonsecaea</taxon>
    </lineage>
</organism>
<sequence length="808" mass="89262">MSDASNNEPKEQAEIERQTPDRCFAFVSHTSLSLKDSKVLWPSSGCRVHSIGMHDGELVAVTHTLGAAFGGRKAEEVLGKFCQKIYLLFRTDTRALGIASVIAEQLFKSVDDKGSFNRETMPLGIQGVQELNWTTQNEELTPLRQEYQRRAKDKGKQLTPFSTTDSNGNELLFAGPHGETMIMIDKSMLSAGIVKYRHHTFDMGFSRATCSWQLFVKINHRDFVRSWFQSSLSPVQDMGVALLTAMRIFSDARHLFNDPGKRTEAAILVETIRRAEFYMNSTVVDEETAAASETLTPTDLDVSAKSGSGHDISAGPDSSSHHDNSSSRPASSSSSPASDSSFSSSTIGGPSIPETTANMTPVSTKKSKKKKSTRKKPPKKTAAQNQTPENQGIQTSGDESLRGIVDQVADITLSGQSTTSSLMSTPPLPAGQPDAGNPLKGTSAAQPSTETKQGGNNGTPSKTRTAEERDQDLDDAISRHSSDSERTITQADFSNEDVTVSSSSKGQLDNEQERGRGAVVANDKEHTKRKDAQNSKATSGTHTTTSTGGGLNSYKHTQPVIQEAAGPSAKFKFDGFDPRLRCLKPDCRNMTSCWDCAVVICPACGTDSFTRYCRKQHLYDDLQRHWVAECRRNKINGPIDRDTIRAKQLPKRPYVVGQYHNIVERHRQAVYRAMEDADYFIFNDVEMLDDSVVQPTQEQWNSVRGTGEPVLQIVFPDDMTPYSDRQVFNYHIQLILTVGKPLAEDSCLKALEMIRSALVMSGSWTEEILTYLCMQLTGEWGNFKVPGRFYDVAEVNAMWQRHHILLPA</sequence>
<gene>
    <name evidence="2" type="ORF">AYL99_06984</name>
</gene>